<gene>
    <name evidence="2" type="ORF">VTL71DRAFT_5921</name>
</gene>
<feature type="region of interest" description="Disordered" evidence="1">
    <location>
        <begin position="381"/>
        <end position="404"/>
    </location>
</feature>
<dbReference type="Proteomes" id="UP001595075">
    <property type="component" value="Unassembled WGS sequence"/>
</dbReference>
<feature type="compositionally biased region" description="Polar residues" evidence="1">
    <location>
        <begin position="1"/>
        <end position="26"/>
    </location>
</feature>
<reference evidence="2 3" key="1">
    <citation type="journal article" date="2024" name="Commun. Biol.">
        <title>Comparative genomic analysis of thermophilic fungi reveals convergent evolutionary adaptations and gene losses.</title>
        <authorList>
            <person name="Steindorff A.S."/>
            <person name="Aguilar-Pontes M.V."/>
            <person name="Robinson A.J."/>
            <person name="Andreopoulos B."/>
            <person name="LaButti K."/>
            <person name="Kuo A."/>
            <person name="Mondo S."/>
            <person name="Riley R."/>
            <person name="Otillar R."/>
            <person name="Haridas S."/>
            <person name="Lipzen A."/>
            <person name="Grimwood J."/>
            <person name="Schmutz J."/>
            <person name="Clum A."/>
            <person name="Reid I.D."/>
            <person name="Moisan M.C."/>
            <person name="Butler G."/>
            <person name="Nguyen T.T.M."/>
            <person name="Dewar K."/>
            <person name="Conant G."/>
            <person name="Drula E."/>
            <person name="Henrissat B."/>
            <person name="Hansel C."/>
            <person name="Singer S."/>
            <person name="Hutchinson M.I."/>
            <person name="de Vries R.P."/>
            <person name="Natvig D.O."/>
            <person name="Powell A.J."/>
            <person name="Tsang A."/>
            <person name="Grigoriev I.V."/>
        </authorList>
    </citation>
    <scope>NUCLEOTIDE SEQUENCE [LARGE SCALE GENOMIC DNA]</scope>
    <source>
        <strain evidence="2 3">CBS 494.80</strain>
    </source>
</reference>
<keyword evidence="3" id="KW-1185">Reference proteome</keyword>
<accession>A0ABR4BYV6</accession>
<dbReference type="EMBL" id="JAZHXI010000016">
    <property type="protein sequence ID" value="KAL2062849.1"/>
    <property type="molecule type" value="Genomic_DNA"/>
</dbReference>
<evidence type="ECO:0000313" key="3">
    <source>
        <dbReference type="Proteomes" id="UP001595075"/>
    </source>
</evidence>
<comment type="caution">
    <text evidence="2">The sequence shown here is derived from an EMBL/GenBank/DDBJ whole genome shotgun (WGS) entry which is preliminary data.</text>
</comment>
<evidence type="ECO:0000313" key="2">
    <source>
        <dbReference type="EMBL" id="KAL2062849.1"/>
    </source>
</evidence>
<feature type="compositionally biased region" description="Low complexity" evidence="1">
    <location>
        <begin position="383"/>
        <end position="394"/>
    </location>
</feature>
<sequence length="442" mass="49023">MFLVGSRSSSTEETSVLPPISSSLGCEQSHRVPNPMISKSLPRFSKTGLSWEDMQHAQSNQVTAKDLSTTSSSVDINLHSTETSLDESLTSDAVSSDMIESAITTSSDIVVNPCSELDPYGEPQPLPNCKTRVFVYPHSSSLISEDHLRRFPTIINIFKRNMEKSSDPKLHTHETDFTLRMCGPSPKESQPSIIVFCTKAVFPNLRSLFASKRIANQCHPGSSHYTRRWGSMLRKPAEDPGDSQMPRFNIYYWWATKMPRVLHWGTVEDIRVDQPYDDSLAQLEVLTMCGSRIAATDGRRLATLGCLVRVQSKLYGLSASHAFQRMAKSDAPTPEMPADSHQSEDLFSDLLSCGSMEDEIDLTDDVDDCCIVDDVEYDLDATESSGNSSEPSGSVTPADQDSLQELPVNVMSGVIIYPSDELDDSKKADLDWALIEVTERQY</sequence>
<evidence type="ECO:0000256" key="1">
    <source>
        <dbReference type="SAM" id="MobiDB-lite"/>
    </source>
</evidence>
<dbReference type="PROSITE" id="PS51257">
    <property type="entry name" value="PROKAR_LIPOPROTEIN"/>
    <property type="match status" value="1"/>
</dbReference>
<feature type="region of interest" description="Disordered" evidence="1">
    <location>
        <begin position="1"/>
        <end position="39"/>
    </location>
</feature>
<name>A0ABR4BYV6_9HELO</name>
<organism evidence="2 3">
    <name type="scientific">Oculimacula yallundae</name>
    <dbReference type="NCBI Taxonomy" id="86028"/>
    <lineage>
        <taxon>Eukaryota</taxon>
        <taxon>Fungi</taxon>
        <taxon>Dikarya</taxon>
        <taxon>Ascomycota</taxon>
        <taxon>Pezizomycotina</taxon>
        <taxon>Leotiomycetes</taxon>
        <taxon>Helotiales</taxon>
        <taxon>Ploettnerulaceae</taxon>
        <taxon>Oculimacula</taxon>
    </lineage>
</organism>
<proteinExistence type="predicted"/>
<protein>
    <submittedName>
        <fullName evidence="2">Uncharacterized protein</fullName>
    </submittedName>
</protein>